<feature type="region of interest" description="Disordered" evidence="5">
    <location>
        <begin position="24"/>
        <end position="74"/>
    </location>
</feature>
<feature type="compositionally biased region" description="Basic and acidic residues" evidence="5">
    <location>
        <begin position="589"/>
        <end position="605"/>
    </location>
</feature>
<feature type="domain" description="Integrase catalytic" evidence="6">
    <location>
        <begin position="331"/>
        <end position="504"/>
    </location>
</feature>
<dbReference type="InterPro" id="IPR036397">
    <property type="entry name" value="RNaseH_sf"/>
</dbReference>
<organism evidence="7 8">
    <name type="scientific">Centaurea solstitialis</name>
    <name type="common">yellow star-thistle</name>
    <dbReference type="NCBI Taxonomy" id="347529"/>
    <lineage>
        <taxon>Eukaryota</taxon>
        <taxon>Viridiplantae</taxon>
        <taxon>Streptophyta</taxon>
        <taxon>Embryophyta</taxon>
        <taxon>Tracheophyta</taxon>
        <taxon>Spermatophyta</taxon>
        <taxon>Magnoliopsida</taxon>
        <taxon>eudicotyledons</taxon>
        <taxon>Gunneridae</taxon>
        <taxon>Pentapetalae</taxon>
        <taxon>asterids</taxon>
        <taxon>campanulids</taxon>
        <taxon>Asterales</taxon>
        <taxon>Asteraceae</taxon>
        <taxon>Carduoideae</taxon>
        <taxon>Cardueae</taxon>
        <taxon>Centaureinae</taxon>
        <taxon>Centaurea</taxon>
    </lineage>
</organism>
<dbReference type="AlphaFoldDB" id="A0AA38WST7"/>
<dbReference type="Gene3D" id="3.30.420.10">
    <property type="entry name" value="Ribonuclease H-like superfamily/Ribonuclease H"/>
    <property type="match status" value="1"/>
</dbReference>
<dbReference type="InterPro" id="IPR012337">
    <property type="entry name" value="RNaseH-like_sf"/>
</dbReference>
<evidence type="ECO:0000256" key="5">
    <source>
        <dbReference type="SAM" id="MobiDB-lite"/>
    </source>
</evidence>
<accession>A0AA38WST7</accession>
<evidence type="ECO:0000256" key="1">
    <source>
        <dbReference type="ARBA" id="ARBA00022670"/>
    </source>
</evidence>
<feature type="region of interest" description="Disordered" evidence="5">
    <location>
        <begin position="578"/>
        <end position="612"/>
    </location>
</feature>
<dbReference type="InterPro" id="IPR001584">
    <property type="entry name" value="Integrase_cat-core"/>
</dbReference>
<keyword evidence="1" id="KW-0645">Protease</keyword>
<dbReference type="InterPro" id="IPR039537">
    <property type="entry name" value="Retrotran_Ty1/copia-like"/>
</dbReference>
<dbReference type="GO" id="GO:0004190">
    <property type="term" value="F:aspartic-type endopeptidase activity"/>
    <property type="evidence" value="ECO:0007669"/>
    <property type="project" value="UniProtKB-KW"/>
</dbReference>
<dbReference type="InterPro" id="IPR043502">
    <property type="entry name" value="DNA/RNA_pol_sf"/>
</dbReference>
<dbReference type="GO" id="GO:0015074">
    <property type="term" value="P:DNA integration"/>
    <property type="evidence" value="ECO:0007669"/>
    <property type="project" value="InterPro"/>
</dbReference>
<keyword evidence="2" id="KW-0479">Metal-binding</keyword>
<evidence type="ECO:0000256" key="2">
    <source>
        <dbReference type="ARBA" id="ARBA00022723"/>
    </source>
</evidence>
<evidence type="ECO:0000313" key="8">
    <source>
        <dbReference type="Proteomes" id="UP001172457"/>
    </source>
</evidence>
<keyword evidence="3" id="KW-0064">Aspartyl protease</keyword>
<dbReference type="PANTHER" id="PTHR42648">
    <property type="entry name" value="TRANSPOSASE, PUTATIVE-RELATED"/>
    <property type="match status" value="1"/>
</dbReference>
<dbReference type="InterPro" id="IPR057670">
    <property type="entry name" value="SH3_retrovirus"/>
</dbReference>
<dbReference type="EMBL" id="JARYMX010000002">
    <property type="protein sequence ID" value="KAJ9561501.1"/>
    <property type="molecule type" value="Genomic_DNA"/>
</dbReference>
<comment type="caution">
    <text evidence="7">The sequence shown here is derived from an EMBL/GenBank/DDBJ whole genome shotgun (WGS) entry which is preliminary data.</text>
</comment>
<keyword evidence="8" id="KW-1185">Reference proteome</keyword>
<evidence type="ECO:0000313" key="7">
    <source>
        <dbReference type="EMBL" id="KAJ9561501.1"/>
    </source>
</evidence>
<feature type="region of interest" description="Disordered" evidence="5">
    <location>
        <begin position="239"/>
        <end position="266"/>
    </location>
</feature>
<dbReference type="Proteomes" id="UP001172457">
    <property type="component" value="Chromosome 2"/>
</dbReference>
<feature type="compositionally biased region" description="Acidic residues" evidence="5">
    <location>
        <begin position="256"/>
        <end position="266"/>
    </location>
</feature>
<dbReference type="Pfam" id="PF00665">
    <property type="entry name" value="rve"/>
    <property type="match status" value="1"/>
</dbReference>
<dbReference type="Pfam" id="PF07727">
    <property type="entry name" value="RVT_2"/>
    <property type="match status" value="1"/>
</dbReference>
<dbReference type="Pfam" id="PF22936">
    <property type="entry name" value="Pol_BBD"/>
    <property type="match status" value="1"/>
</dbReference>
<dbReference type="GO" id="GO:0003676">
    <property type="term" value="F:nucleic acid binding"/>
    <property type="evidence" value="ECO:0007669"/>
    <property type="project" value="InterPro"/>
</dbReference>
<dbReference type="GO" id="GO:0006508">
    <property type="term" value="P:proteolysis"/>
    <property type="evidence" value="ECO:0007669"/>
    <property type="project" value="UniProtKB-KW"/>
</dbReference>
<dbReference type="SUPFAM" id="SSF56672">
    <property type="entry name" value="DNA/RNA polymerases"/>
    <property type="match status" value="1"/>
</dbReference>
<evidence type="ECO:0000256" key="3">
    <source>
        <dbReference type="ARBA" id="ARBA00022750"/>
    </source>
</evidence>
<dbReference type="InterPro" id="IPR013103">
    <property type="entry name" value="RVT_2"/>
</dbReference>
<reference evidence="7" key="1">
    <citation type="submission" date="2023-03" db="EMBL/GenBank/DDBJ databases">
        <title>Chromosome-scale reference genome and RAD-based genetic map of yellow starthistle (Centaurea solstitialis) reveal putative structural variation and QTLs associated with invader traits.</title>
        <authorList>
            <person name="Reatini B."/>
            <person name="Cang F.A."/>
            <person name="Jiang Q."/>
            <person name="Mckibben M.T.W."/>
            <person name="Barker M.S."/>
            <person name="Rieseberg L.H."/>
            <person name="Dlugosch K.M."/>
        </authorList>
    </citation>
    <scope>NUCLEOTIDE SEQUENCE</scope>
    <source>
        <strain evidence="7">CAN-66</strain>
        <tissue evidence="7">Leaf</tissue>
    </source>
</reference>
<dbReference type="PANTHER" id="PTHR42648:SF20">
    <property type="entry name" value="RNA-DIRECTED DNA POLYMERASE"/>
    <property type="match status" value="1"/>
</dbReference>
<keyword evidence="4" id="KW-0378">Hydrolase</keyword>
<gene>
    <name evidence="7" type="ORF">OSB04_006661</name>
</gene>
<evidence type="ECO:0000256" key="4">
    <source>
        <dbReference type="ARBA" id="ARBA00022801"/>
    </source>
</evidence>
<dbReference type="SUPFAM" id="SSF53098">
    <property type="entry name" value="Ribonuclease H-like"/>
    <property type="match status" value="1"/>
</dbReference>
<dbReference type="GO" id="GO:0046872">
    <property type="term" value="F:metal ion binding"/>
    <property type="evidence" value="ECO:0007669"/>
    <property type="project" value="UniProtKB-KW"/>
</dbReference>
<sequence>MMHKSGDYSLDDLIKNLRIEEETRNGDKKGKAQANVHSVQAGCKGKGKVKSAGPSKTCNLGPQKKFSRGTTNPWVKGAQKGMGSAMSAGRQGTMLENSGTPGIANAVTEIWDLVANLTMDEIDMLAVPGSLVMAGRGGWLLDIGATVHHDGRQVTVANRNRADVVGIGTVQLYFTSGNILTLLNVLHVPTIAKSLVSYNRLDLNGFGIQGGNGVIVFLRDERYVGRVYNDRGKYRLSLKEHVDDDTDSHESMNGGSDDDEVNEVSDDESIGSNAMMVEESADAGSSVSDDLVSNDAFVFPLDDFVIKNGLIKINNKDFDKCETCVKSKFTNKPFPSVKTNTSILELVHSDICELNGILTRGGKRYFITFCDDFSRFLYVYLLHSKDEAFRAFKLFKADVENQKEKRIKILRLDRGGEYFSSEFDTFCEENGIKHEHTSPFTPQQNGLAERKNRTLVEMVNCMLNQLNRPTDLWGETLLTACYIHNRITSRVNPTSPYELWEVRKPNLDHFKVWGCVAYYRTPDPKRFKQGARAIKSVFVGYAHNSPAYRLLDNDSGVIVESRDVDFFEDKFSEDVVNSDKTLDTNLPRTSRENSKAPQRADEPRRSTRVRKEKSLGDDFQSYLVEGYSKKVTREVILSINVNDEPKTFKEAMSSRDASLWREAINDEMDSIMGNGTWILSDLPKGARPIGSKWIFKIKHNLDGSISAFKARLVVKGFRQREGVYYFDTYAPVARIDSIRTLIAIYALKGLYIHQMDVKIAFLNGLLKEEIYMEQPEGFVVPGQENKWHDIFDATVTSFGFRHNGADRCNYSKYTKEFTVVICLYVDDIVGPLCCEESENSIFTALFVFRIGKRELNFQFKFPESEILPFSEFSIFRIGKRAFPHPVFLSQIGFGKHQFPDRISPLRAETLDNLFPEFDT</sequence>
<dbReference type="PROSITE" id="PS50994">
    <property type="entry name" value="INTEGRASE"/>
    <property type="match status" value="1"/>
</dbReference>
<dbReference type="Pfam" id="PF25597">
    <property type="entry name" value="SH3_retrovirus"/>
    <property type="match status" value="1"/>
</dbReference>
<name>A0AA38WST7_9ASTR</name>
<evidence type="ECO:0000259" key="6">
    <source>
        <dbReference type="PROSITE" id="PS50994"/>
    </source>
</evidence>
<dbReference type="InterPro" id="IPR054722">
    <property type="entry name" value="PolX-like_BBD"/>
</dbReference>
<proteinExistence type="predicted"/>
<protein>
    <recommendedName>
        <fullName evidence="6">Integrase catalytic domain-containing protein</fullName>
    </recommendedName>
</protein>